<feature type="compositionally biased region" description="Basic and acidic residues" evidence="1">
    <location>
        <begin position="46"/>
        <end position="56"/>
    </location>
</feature>
<keyword evidence="2" id="KW-1133">Transmembrane helix</keyword>
<evidence type="ECO:0000256" key="2">
    <source>
        <dbReference type="SAM" id="Phobius"/>
    </source>
</evidence>
<reference evidence="3 4" key="1">
    <citation type="submission" date="2024-09" db="EMBL/GenBank/DDBJ databases">
        <authorList>
            <person name="Lee S.D."/>
        </authorList>
    </citation>
    <scope>NUCLEOTIDE SEQUENCE [LARGE SCALE GENOMIC DNA]</scope>
    <source>
        <strain evidence="3 4">N1-5</strain>
    </source>
</reference>
<dbReference type="EMBL" id="JBHEZZ010000025">
    <property type="protein sequence ID" value="MFC1406019.1"/>
    <property type="molecule type" value="Genomic_DNA"/>
</dbReference>
<keyword evidence="2" id="KW-0472">Membrane</keyword>
<evidence type="ECO:0008006" key="5">
    <source>
        <dbReference type="Google" id="ProtNLM"/>
    </source>
</evidence>
<evidence type="ECO:0000313" key="3">
    <source>
        <dbReference type="EMBL" id="MFC1406019.1"/>
    </source>
</evidence>
<organism evidence="3 4">
    <name type="scientific">Streptacidiphilus cavernicola</name>
    <dbReference type="NCBI Taxonomy" id="3342716"/>
    <lineage>
        <taxon>Bacteria</taxon>
        <taxon>Bacillati</taxon>
        <taxon>Actinomycetota</taxon>
        <taxon>Actinomycetes</taxon>
        <taxon>Kitasatosporales</taxon>
        <taxon>Streptomycetaceae</taxon>
        <taxon>Streptacidiphilus</taxon>
    </lineage>
</organism>
<keyword evidence="4" id="KW-1185">Reference proteome</keyword>
<proteinExistence type="predicted"/>
<feature type="region of interest" description="Disordered" evidence="1">
    <location>
        <begin position="36"/>
        <end position="57"/>
    </location>
</feature>
<feature type="transmembrane region" description="Helical" evidence="2">
    <location>
        <begin position="62"/>
        <end position="81"/>
    </location>
</feature>
<evidence type="ECO:0000313" key="4">
    <source>
        <dbReference type="Proteomes" id="UP001592528"/>
    </source>
</evidence>
<name>A0ABV6UX15_9ACTN</name>
<dbReference type="Proteomes" id="UP001592528">
    <property type="component" value="Unassembled WGS sequence"/>
</dbReference>
<dbReference type="RefSeq" id="WP_051725443.1">
    <property type="nucleotide sequence ID" value="NZ_JBHEZZ010000025.1"/>
</dbReference>
<sequence>MFAPVPPPEEQASAESLIRFGPGVPDPRTARTIDVWQGNAPGPEAAPHHGRSEEKRRHPGRYVLAGLVLLAVIGFLLWQHFATPVSISSVTVAADKANLTCGQTELVTATLHTNGGSGKVHYQWVRSDGTVSGTLTQSVPSGVHQVQLPLRWTVTGQGNFQGTATVKILSPGSATGTAVFNYSCS</sequence>
<keyword evidence="2" id="KW-0812">Transmembrane</keyword>
<gene>
    <name evidence="3" type="ORF">ACEZDJ_32470</name>
</gene>
<accession>A0ABV6UX15</accession>
<comment type="caution">
    <text evidence="3">The sequence shown here is derived from an EMBL/GenBank/DDBJ whole genome shotgun (WGS) entry which is preliminary data.</text>
</comment>
<protein>
    <recommendedName>
        <fullName evidence="5">Ig-like domain-containing protein</fullName>
    </recommendedName>
</protein>
<evidence type="ECO:0000256" key="1">
    <source>
        <dbReference type="SAM" id="MobiDB-lite"/>
    </source>
</evidence>